<organism evidence="3 4">
    <name type="scientific">Acaryochloris marina (strain MBIC 11017)</name>
    <dbReference type="NCBI Taxonomy" id="329726"/>
    <lineage>
        <taxon>Bacteria</taxon>
        <taxon>Bacillati</taxon>
        <taxon>Cyanobacteriota</taxon>
        <taxon>Cyanophyceae</taxon>
        <taxon>Acaryochloridales</taxon>
        <taxon>Acaryochloridaceae</taxon>
        <taxon>Acaryochloris</taxon>
    </lineage>
</organism>
<keyword evidence="4" id="KW-1185">Reference proteome</keyword>
<dbReference type="Pfam" id="PF07813">
    <property type="entry name" value="LTXXQ"/>
    <property type="match status" value="1"/>
</dbReference>
<dbReference type="GO" id="GO:0042597">
    <property type="term" value="C:periplasmic space"/>
    <property type="evidence" value="ECO:0007669"/>
    <property type="project" value="InterPro"/>
</dbReference>
<evidence type="ECO:0000256" key="1">
    <source>
        <dbReference type="SAM" id="MobiDB-lite"/>
    </source>
</evidence>
<feature type="compositionally biased region" description="Basic and acidic residues" evidence="1">
    <location>
        <begin position="124"/>
        <end position="140"/>
    </location>
</feature>
<dbReference type="Gene3D" id="1.20.120.1490">
    <property type="match status" value="1"/>
</dbReference>
<dbReference type="OrthoDB" id="9835025at2"/>
<proteinExistence type="predicted"/>
<dbReference type="EMBL" id="CP000828">
    <property type="protein sequence ID" value="ABW29481.1"/>
    <property type="molecule type" value="Genomic_DNA"/>
</dbReference>
<feature type="region of interest" description="Disordered" evidence="1">
    <location>
        <begin position="124"/>
        <end position="153"/>
    </location>
</feature>
<keyword evidence="2" id="KW-0732">Signal</keyword>
<gene>
    <name evidence="3" type="ordered locus">AM1_4504</name>
</gene>
<evidence type="ECO:0000256" key="2">
    <source>
        <dbReference type="SAM" id="SignalP"/>
    </source>
</evidence>
<sequence length="153" mass="17583">MKFRSSFLIAAVLLPVIGLVGMGQPSQAQPGQNSSTVLAQRQKLSPEERAAKREKRAAQFKQTLGLTDTQVTQIKSIRDSYRPKIKTLRQEAKTLREGGATQDQLQTLRQQRKELRKQMYNDIKAELTPEQAQKLEELKAQRKAQKRNRRRDQ</sequence>
<evidence type="ECO:0000313" key="3">
    <source>
        <dbReference type="EMBL" id="ABW29481.1"/>
    </source>
</evidence>
<dbReference type="InterPro" id="IPR012899">
    <property type="entry name" value="LTXXQ"/>
</dbReference>
<dbReference type="KEGG" id="amr:AM1_4504"/>
<dbReference type="AlphaFoldDB" id="B0CG34"/>
<feature type="chain" id="PRO_5002748118" evidence="2">
    <location>
        <begin position="29"/>
        <end position="153"/>
    </location>
</feature>
<feature type="compositionally biased region" description="Basic residues" evidence="1">
    <location>
        <begin position="141"/>
        <end position="153"/>
    </location>
</feature>
<dbReference type="Proteomes" id="UP000000268">
    <property type="component" value="Chromosome"/>
</dbReference>
<dbReference type="RefSeq" id="WP_012164794.1">
    <property type="nucleotide sequence ID" value="NC_009925.1"/>
</dbReference>
<feature type="compositionally biased region" description="Polar residues" evidence="1">
    <location>
        <begin position="24"/>
        <end position="43"/>
    </location>
</feature>
<feature type="signal peptide" evidence="2">
    <location>
        <begin position="1"/>
        <end position="28"/>
    </location>
</feature>
<name>B0CG34_ACAM1</name>
<reference evidence="3 4" key="1">
    <citation type="journal article" date="2008" name="Proc. Natl. Acad. Sci. U.S.A.">
        <title>Niche adaptation and genome expansion in the chlorophyll d-producing cyanobacterium Acaryochloris marina.</title>
        <authorList>
            <person name="Swingley W.D."/>
            <person name="Chen M."/>
            <person name="Cheung P.C."/>
            <person name="Conrad A.L."/>
            <person name="Dejesa L.C."/>
            <person name="Hao J."/>
            <person name="Honchak B.M."/>
            <person name="Karbach L.E."/>
            <person name="Kurdoglu A."/>
            <person name="Lahiri S."/>
            <person name="Mastrian S.D."/>
            <person name="Miyashita H."/>
            <person name="Page L."/>
            <person name="Ramakrishna P."/>
            <person name="Satoh S."/>
            <person name="Sattley W.M."/>
            <person name="Shimada Y."/>
            <person name="Taylor H.L."/>
            <person name="Tomo T."/>
            <person name="Tsuchiya T."/>
            <person name="Wang Z.T."/>
            <person name="Raymond J."/>
            <person name="Mimuro M."/>
            <person name="Blankenship R.E."/>
            <person name="Touchman J.W."/>
        </authorList>
    </citation>
    <scope>NUCLEOTIDE SEQUENCE [LARGE SCALE GENOMIC DNA]</scope>
    <source>
        <strain evidence="4">MBIC 11017</strain>
    </source>
</reference>
<dbReference type="HOGENOM" id="CLU_1709247_0_0_3"/>
<accession>B0CG34</accession>
<feature type="region of interest" description="Disordered" evidence="1">
    <location>
        <begin position="24"/>
        <end position="57"/>
    </location>
</feature>
<evidence type="ECO:0000313" key="4">
    <source>
        <dbReference type="Proteomes" id="UP000000268"/>
    </source>
</evidence>
<protein>
    <submittedName>
        <fullName evidence="3">Uncharacterized protein</fullName>
    </submittedName>
</protein>